<evidence type="ECO:0000313" key="2">
    <source>
        <dbReference type="EMBL" id="KAI5427269.1"/>
    </source>
</evidence>
<feature type="domain" description="Methyltransferase type 11" evidence="1">
    <location>
        <begin position="41"/>
        <end position="130"/>
    </location>
</feature>
<organism evidence="2 3">
    <name type="scientific">Pisum sativum</name>
    <name type="common">Garden pea</name>
    <name type="synonym">Lathyrus oleraceus</name>
    <dbReference type="NCBI Taxonomy" id="3888"/>
    <lineage>
        <taxon>Eukaryota</taxon>
        <taxon>Viridiplantae</taxon>
        <taxon>Streptophyta</taxon>
        <taxon>Embryophyta</taxon>
        <taxon>Tracheophyta</taxon>
        <taxon>Spermatophyta</taxon>
        <taxon>Magnoliopsida</taxon>
        <taxon>eudicotyledons</taxon>
        <taxon>Gunneridae</taxon>
        <taxon>Pentapetalae</taxon>
        <taxon>rosids</taxon>
        <taxon>fabids</taxon>
        <taxon>Fabales</taxon>
        <taxon>Fabaceae</taxon>
        <taxon>Papilionoideae</taxon>
        <taxon>50 kb inversion clade</taxon>
        <taxon>NPAAA clade</taxon>
        <taxon>Hologalegina</taxon>
        <taxon>IRL clade</taxon>
        <taxon>Fabeae</taxon>
        <taxon>Lathyrus</taxon>
    </lineage>
</organism>
<dbReference type="InterPro" id="IPR013216">
    <property type="entry name" value="Methyltransf_11"/>
</dbReference>
<dbReference type="CDD" id="cd02440">
    <property type="entry name" value="AdoMet_MTases"/>
    <property type="match status" value="1"/>
</dbReference>
<dbReference type="Gene3D" id="3.40.50.150">
    <property type="entry name" value="Vaccinia Virus protein VP39"/>
    <property type="match status" value="1"/>
</dbReference>
<accession>A0A9D5B2I7</accession>
<dbReference type="InterPro" id="IPR029063">
    <property type="entry name" value="SAM-dependent_MTases_sf"/>
</dbReference>
<dbReference type="AlphaFoldDB" id="A0A9D5B2I7"/>
<comment type="caution">
    <text evidence="2">The sequence shown here is derived from an EMBL/GenBank/DDBJ whole genome shotgun (WGS) entry which is preliminary data.</text>
</comment>
<reference evidence="2 3" key="1">
    <citation type="journal article" date="2022" name="Nat. Genet.">
        <title>Improved pea reference genome and pan-genome highlight genomic features and evolutionary characteristics.</title>
        <authorList>
            <person name="Yang T."/>
            <person name="Liu R."/>
            <person name="Luo Y."/>
            <person name="Hu S."/>
            <person name="Wang D."/>
            <person name="Wang C."/>
            <person name="Pandey M.K."/>
            <person name="Ge S."/>
            <person name="Xu Q."/>
            <person name="Li N."/>
            <person name="Li G."/>
            <person name="Huang Y."/>
            <person name="Saxena R.K."/>
            <person name="Ji Y."/>
            <person name="Li M."/>
            <person name="Yan X."/>
            <person name="He Y."/>
            <person name="Liu Y."/>
            <person name="Wang X."/>
            <person name="Xiang C."/>
            <person name="Varshney R.K."/>
            <person name="Ding H."/>
            <person name="Gao S."/>
            <person name="Zong X."/>
        </authorList>
    </citation>
    <scope>NUCLEOTIDE SEQUENCE [LARGE SCALE GENOMIC DNA]</scope>
    <source>
        <strain evidence="2 3">cv. Zhongwan 6</strain>
    </source>
</reference>
<dbReference type="PANTHER" id="PTHR45180:SF1">
    <property type="entry name" value="OS01G0307686 PROTEIN"/>
    <property type="match status" value="1"/>
</dbReference>
<dbReference type="PANTHER" id="PTHR45180">
    <property type="entry name" value="OS01G0307686 PROTEIN"/>
    <property type="match status" value="1"/>
</dbReference>
<dbReference type="Gramene" id="Psat03G0261600-T1">
    <property type="protein sequence ID" value="KAI5427269.1"/>
    <property type="gene ID" value="KIW84_032616"/>
</dbReference>
<dbReference type="SUPFAM" id="SSF53335">
    <property type="entry name" value="S-adenosyl-L-methionine-dependent methyltransferases"/>
    <property type="match status" value="1"/>
</dbReference>
<evidence type="ECO:0000313" key="3">
    <source>
        <dbReference type="Proteomes" id="UP001058974"/>
    </source>
</evidence>
<proteinExistence type="predicted"/>
<feature type="non-terminal residue" evidence="2">
    <location>
        <position position="264"/>
    </location>
</feature>
<protein>
    <recommendedName>
        <fullName evidence="1">Methyltransferase type 11 domain-containing protein</fullName>
    </recommendedName>
</protein>
<keyword evidence="3" id="KW-1185">Reference proteome</keyword>
<sequence>REMAELFVNQGKEYAIARPSYPPQLFQFIASKTPSHNLVWDVATGSGQAAKSLANLYKNVIATDVSEKQLEFATKLPNVQYQHTPSTMSIPEVEQIVAQQGTIDLVTIAQGLHWFNLPNFYEQVKFVLKKPHGVIAAWCYFLPRISDEVDIVLDQFYYSDANPYWDSARKLVEDNYRSIDFPFEAVDGVDHTGPFEFVTETLMSFDGLLTYIRSWSAYQTAKEKGVELLREDVVEKFKVAWGEDHAPKTAKFPIYLRIGKVRNV</sequence>
<gene>
    <name evidence="2" type="ORF">KIW84_032616</name>
</gene>
<dbReference type="Proteomes" id="UP001058974">
    <property type="component" value="Chromosome 3"/>
</dbReference>
<dbReference type="EMBL" id="JAMSHJ010000003">
    <property type="protein sequence ID" value="KAI5427269.1"/>
    <property type="molecule type" value="Genomic_DNA"/>
</dbReference>
<dbReference type="GO" id="GO:0008757">
    <property type="term" value="F:S-adenosylmethionine-dependent methyltransferase activity"/>
    <property type="evidence" value="ECO:0007669"/>
    <property type="project" value="InterPro"/>
</dbReference>
<evidence type="ECO:0000259" key="1">
    <source>
        <dbReference type="Pfam" id="PF08241"/>
    </source>
</evidence>
<dbReference type="Pfam" id="PF08241">
    <property type="entry name" value="Methyltransf_11"/>
    <property type="match status" value="1"/>
</dbReference>
<name>A0A9D5B2I7_PEA</name>